<evidence type="ECO:0000256" key="1">
    <source>
        <dbReference type="SAM" id="Phobius"/>
    </source>
</evidence>
<proteinExistence type="predicted"/>
<keyword evidence="3" id="KW-1185">Reference proteome</keyword>
<reference evidence="2" key="1">
    <citation type="submission" date="2016-04" db="EMBL/GenBank/DDBJ databases">
        <authorList>
            <person name="Tabuchi Yagui T.R."/>
        </authorList>
    </citation>
    <scope>NUCLEOTIDE SEQUENCE [LARGE SCALE GENOMIC DNA]</scope>
    <source>
        <strain evidence="2">NIES-26</strain>
    </source>
</reference>
<protein>
    <submittedName>
        <fullName evidence="2">Uncharacterized protein</fullName>
    </submittedName>
</protein>
<evidence type="ECO:0000313" key="3">
    <source>
        <dbReference type="Proteomes" id="UP000252107"/>
    </source>
</evidence>
<keyword evidence="1" id="KW-0812">Transmembrane</keyword>
<gene>
    <name evidence="2" type="ORF">A6770_36025</name>
</gene>
<evidence type="ECO:0000313" key="2">
    <source>
        <dbReference type="EMBL" id="RCJ41870.1"/>
    </source>
</evidence>
<dbReference type="AlphaFoldDB" id="A0A367S1K6"/>
<sequence length="110" mass="12712">MMLLVRRTEKTVWSQFCNYGVCFTRWWSSYWFNIFAIAIMLTATLIYLLAFVSAPLSQISSDDYQPILSALFLNNGMSNSTTPQFSGYRLALLYDFGRWLAVQAIRLLSN</sequence>
<feature type="transmembrane region" description="Helical" evidence="1">
    <location>
        <begin position="30"/>
        <end position="52"/>
    </location>
</feature>
<dbReference type="EMBL" id="LXQD01000021">
    <property type="protein sequence ID" value="RCJ41870.1"/>
    <property type="molecule type" value="Genomic_DNA"/>
</dbReference>
<accession>A0A367S1K6</accession>
<dbReference type="Proteomes" id="UP000252107">
    <property type="component" value="Unassembled WGS sequence"/>
</dbReference>
<keyword evidence="1" id="KW-1133">Transmembrane helix</keyword>
<keyword evidence="1" id="KW-0472">Membrane</keyword>
<comment type="caution">
    <text evidence="2">The sequence shown here is derived from an EMBL/GenBank/DDBJ whole genome shotgun (WGS) entry which is preliminary data.</text>
</comment>
<organism evidence="2 3">
    <name type="scientific">Nostoc minutum NIES-26</name>
    <dbReference type="NCBI Taxonomy" id="1844469"/>
    <lineage>
        <taxon>Bacteria</taxon>
        <taxon>Bacillati</taxon>
        <taxon>Cyanobacteriota</taxon>
        <taxon>Cyanophyceae</taxon>
        <taxon>Nostocales</taxon>
        <taxon>Nostocaceae</taxon>
        <taxon>Nostoc</taxon>
    </lineage>
</organism>
<name>A0A367S1K6_9NOSO</name>